<evidence type="ECO:0000313" key="2">
    <source>
        <dbReference type="EMBL" id="MYN28704.1"/>
    </source>
</evidence>
<evidence type="ECO:0000259" key="1">
    <source>
        <dbReference type="Pfam" id="PF00144"/>
    </source>
</evidence>
<dbReference type="Pfam" id="PF00144">
    <property type="entry name" value="Beta-lactamase"/>
    <property type="match status" value="1"/>
</dbReference>
<accession>A0ABW9W3V7</accession>
<dbReference type="EMBL" id="WWCT01000017">
    <property type="protein sequence ID" value="MYN28704.1"/>
    <property type="molecule type" value="Genomic_DNA"/>
</dbReference>
<gene>
    <name evidence="2" type="ORF">GTP69_20090</name>
</gene>
<dbReference type="Gene3D" id="3.40.710.10">
    <property type="entry name" value="DD-peptidase/beta-lactamase superfamily"/>
    <property type="match status" value="1"/>
</dbReference>
<dbReference type="SUPFAM" id="SSF56601">
    <property type="entry name" value="beta-lactamase/transpeptidase-like"/>
    <property type="match status" value="1"/>
</dbReference>
<dbReference type="InterPro" id="IPR012338">
    <property type="entry name" value="Beta-lactam/transpept-like"/>
</dbReference>
<protein>
    <submittedName>
        <fullName evidence="2">Serine hydrolase</fullName>
    </submittedName>
</protein>
<organism evidence="2 3">
    <name type="scientific">Duganella levis</name>
    <dbReference type="NCBI Taxonomy" id="2692169"/>
    <lineage>
        <taxon>Bacteria</taxon>
        <taxon>Pseudomonadati</taxon>
        <taxon>Pseudomonadota</taxon>
        <taxon>Betaproteobacteria</taxon>
        <taxon>Burkholderiales</taxon>
        <taxon>Oxalobacteraceae</taxon>
        <taxon>Telluria group</taxon>
        <taxon>Duganella</taxon>
    </lineage>
</organism>
<evidence type="ECO:0000313" key="3">
    <source>
        <dbReference type="Proteomes" id="UP000642144"/>
    </source>
</evidence>
<sequence length="394" mass="43477">MPPSSNNMPALPAQHLPNAEDFLMWPPCLQSYGFRNVDRLFASRTIRRGPRVRVLARGPLYDAPFSAGERQMSIADLMNQNNMTGLTVTCRNQVVLENYGLGLLEHERWSTMSMVKSMTAVLVGAAIADGAIGSLDDAVTSYLAPMRGSGYEGVSIRHLLTMSSGVRWMEEYTDRDSDVNRYSRSLANKVPGGVLNLMASLPRAHAPGAFWNYNTGDTYLLGAVMCAATGRTLADYMSEKIWRPAGMEFDAYYTLESADGQEISGSRAGMALRDMTRFAMLVMNGGEVDGVQLLGDNWIETVGTRAFELAGLENTAGTELLGVSAYGLSWWLDDDGGMWALGHSGQRLYINRREQITVVQLAVYPEPAYFSSQEPDRDTDLLHFIRTVRQHLAS</sequence>
<dbReference type="PANTHER" id="PTHR43283:SF14">
    <property type="entry name" value="BLL8153 PROTEIN"/>
    <property type="match status" value="1"/>
</dbReference>
<dbReference type="InterPro" id="IPR050789">
    <property type="entry name" value="Diverse_Enzym_Activities"/>
</dbReference>
<reference evidence="2 3" key="1">
    <citation type="submission" date="2019-12" db="EMBL/GenBank/DDBJ databases">
        <title>Novel species isolated from a subtropical stream in China.</title>
        <authorList>
            <person name="Lu H."/>
        </authorList>
    </citation>
    <scope>NUCLEOTIDE SEQUENCE [LARGE SCALE GENOMIC DNA]</scope>
    <source>
        <strain evidence="2 3">CY42W</strain>
    </source>
</reference>
<dbReference type="RefSeq" id="WP_161056502.1">
    <property type="nucleotide sequence ID" value="NZ_WWCT01000017.1"/>
</dbReference>
<name>A0ABW9W3V7_9BURK</name>
<comment type="caution">
    <text evidence="2">The sequence shown here is derived from an EMBL/GenBank/DDBJ whole genome shotgun (WGS) entry which is preliminary data.</text>
</comment>
<keyword evidence="2" id="KW-0378">Hydrolase</keyword>
<dbReference type="Proteomes" id="UP000642144">
    <property type="component" value="Unassembled WGS sequence"/>
</dbReference>
<dbReference type="PANTHER" id="PTHR43283">
    <property type="entry name" value="BETA-LACTAMASE-RELATED"/>
    <property type="match status" value="1"/>
</dbReference>
<proteinExistence type="predicted"/>
<dbReference type="GO" id="GO:0016787">
    <property type="term" value="F:hydrolase activity"/>
    <property type="evidence" value="ECO:0007669"/>
    <property type="project" value="UniProtKB-KW"/>
</dbReference>
<keyword evidence="3" id="KW-1185">Reference proteome</keyword>
<feature type="domain" description="Beta-lactamase-related" evidence="1">
    <location>
        <begin position="77"/>
        <end position="360"/>
    </location>
</feature>
<dbReference type="InterPro" id="IPR001466">
    <property type="entry name" value="Beta-lactam-related"/>
</dbReference>